<dbReference type="AlphaFoldDB" id="A0A934VG63"/>
<name>A0A934VG63_9BACT</name>
<dbReference type="GO" id="GO:0003677">
    <property type="term" value="F:DNA binding"/>
    <property type="evidence" value="ECO:0007669"/>
    <property type="project" value="InterPro"/>
</dbReference>
<dbReference type="Gene3D" id="3.30.70.1290">
    <property type="entry name" value="Transposase IS200-like"/>
    <property type="match status" value="1"/>
</dbReference>
<sequence length="202" mass="22987">MGVFSQGWNRRRKRRGHVFQGRYKAVVVNGEGSGMYFRIVADYIHLNPVRSGWVGGTSGKRLKDWQWSSFPIYAGRKPPGWLVTERVLEAFELAEGRRGLRAYAGYLEERAKDREGALSDESLKALRRGWYLGEESFGEKLLAMLKPEVAERRRKGSLRGAAARAHDVAEAERLAKAGLEWMRLPLKAKDLVGRGRWLDEKA</sequence>
<gene>
    <name evidence="1" type="ORF">JIN81_18785</name>
</gene>
<evidence type="ECO:0000313" key="1">
    <source>
        <dbReference type="EMBL" id="MBK1829084.1"/>
    </source>
</evidence>
<dbReference type="GO" id="GO:0004803">
    <property type="term" value="F:transposase activity"/>
    <property type="evidence" value="ECO:0007669"/>
    <property type="project" value="InterPro"/>
</dbReference>
<dbReference type="InterPro" id="IPR036515">
    <property type="entry name" value="Transposase_17_sf"/>
</dbReference>
<organism evidence="1 2">
    <name type="scientific">Haloferula rosea</name>
    <dbReference type="NCBI Taxonomy" id="490093"/>
    <lineage>
        <taxon>Bacteria</taxon>
        <taxon>Pseudomonadati</taxon>
        <taxon>Verrucomicrobiota</taxon>
        <taxon>Verrucomicrobiia</taxon>
        <taxon>Verrucomicrobiales</taxon>
        <taxon>Verrucomicrobiaceae</taxon>
        <taxon>Haloferula</taxon>
    </lineage>
</organism>
<keyword evidence="2" id="KW-1185">Reference proteome</keyword>
<evidence type="ECO:0000313" key="2">
    <source>
        <dbReference type="Proteomes" id="UP000658278"/>
    </source>
</evidence>
<dbReference type="SUPFAM" id="SSF143422">
    <property type="entry name" value="Transposase IS200-like"/>
    <property type="match status" value="1"/>
</dbReference>
<evidence type="ECO:0008006" key="3">
    <source>
        <dbReference type="Google" id="ProtNLM"/>
    </source>
</evidence>
<reference evidence="1" key="1">
    <citation type="submission" date="2021-01" db="EMBL/GenBank/DDBJ databases">
        <title>Modified the classification status of verrucomicrobia.</title>
        <authorList>
            <person name="Feng X."/>
        </authorList>
    </citation>
    <scope>NUCLEOTIDE SEQUENCE</scope>
    <source>
        <strain evidence="1">KCTC 22201</strain>
    </source>
</reference>
<protein>
    <recommendedName>
        <fullName evidence="3">Transposase</fullName>
    </recommendedName>
</protein>
<comment type="caution">
    <text evidence="1">The sequence shown here is derived from an EMBL/GenBank/DDBJ whole genome shotgun (WGS) entry which is preliminary data.</text>
</comment>
<dbReference type="EMBL" id="JAENII010000052">
    <property type="protein sequence ID" value="MBK1829084.1"/>
    <property type="molecule type" value="Genomic_DNA"/>
</dbReference>
<dbReference type="Proteomes" id="UP000658278">
    <property type="component" value="Unassembled WGS sequence"/>
</dbReference>
<feature type="non-terminal residue" evidence="1">
    <location>
        <position position="202"/>
    </location>
</feature>
<dbReference type="GO" id="GO:0006313">
    <property type="term" value="P:DNA transposition"/>
    <property type="evidence" value="ECO:0007669"/>
    <property type="project" value="InterPro"/>
</dbReference>
<dbReference type="RefSeq" id="WP_234045608.1">
    <property type="nucleotide sequence ID" value="NZ_JAENII010000052.1"/>
</dbReference>
<proteinExistence type="predicted"/>
<accession>A0A934VG63</accession>